<proteinExistence type="predicted"/>
<feature type="compositionally biased region" description="Basic residues" evidence="1">
    <location>
        <begin position="152"/>
        <end position="167"/>
    </location>
</feature>
<feature type="compositionally biased region" description="Basic residues" evidence="1">
    <location>
        <begin position="176"/>
        <end position="186"/>
    </location>
</feature>
<gene>
    <name evidence="2" type="ORF">AVDCRST_MAG36-1260</name>
</gene>
<feature type="non-terminal residue" evidence="2">
    <location>
        <position position="225"/>
    </location>
</feature>
<organism evidence="2">
    <name type="scientific">uncultured Nocardioidaceae bacterium</name>
    <dbReference type="NCBI Taxonomy" id="253824"/>
    <lineage>
        <taxon>Bacteria</taxon>
        <taxon>Bacillati</taxon>
        <taxon>Actinomycetota</taxon>
        <taxon>Actinomycetes</taxon>
        <taxon>Propionibacteriales</taxon>
        <taxon>Nocardioidaceae</taxon>
        <taxon>environmental samples</taxon>
    </lineage>
</organism>
<accession>A0A6J4LTV2</accession>
<reference evidence="2" key="1">
    <citation type="submission" date="2020-02" db="EMBL/GenBank/DDBJ databases">
        <authorList>
            <person name="Meier V. D."/>
        </authorList>
    </citation>
    <scope>NUCLEOTIDE SEQUENCE</scope>
    <source>
        <strain evidence="2">AVDCRST_MAG36</strain>
    </source>
</reference>
<feature type="compositionally biased region" description="Basic residues" evidence="1">
    <location>
        <begin position="1"/>
        <end position="12"/>
    </location>
</feature>
<dbReference type="AlphaFoldDB" id="A0A6J4LTV2"/>
<keyword evidence="2" id="KW-0830">Ubiquinone</keyword>
<sequence>DPLRHHARRARRDRGALPRAALWPAADAAPGAERRGAGDRRGDRGVRPAARHHRGRGLGRRDVLHDVQAAAGRRLPRRGVHEHAVRGHGRRRDHGAAAGPPRRRQRRDDRRRRDHPRARRVQRGLRLRPGGHGQLGVHGPHDAHVGDPAGRRPARRHGGPLHARTPHLHLAGGRAGARRLQRRPGRRGPGCRTGDARRPGARPREGLASAGPRHHAAACREGQPM</sequence>
<protein>
    <submittedName>
        <fullName evidence="2">NADH-ubiquinone oxidoreductase chain E</fullName>
        <ecNumber evidence="2">1.6.5.3</ecNumber>
    </submittedName>
</protein>
<feature type="compositionally biased region" description="Basic and acidic residues" evidence="1">
    <location>
        <begin position="194"/>
        <end position="205"/>
    </location>
</feature>
<evidence type="ECO:0000313" key="2">
    <source>
        <dbReference type="EMBL" id="CAA9337932.1"/>
    </source>
</evidence>
<feature type="compositionally biased region" description="Low complexity" evidence="1">
    <location>
        <begin position="17"/>
        <end position="31"/>
    </location>
</feature>
<dbReference type="EMBL" id="CADCUH010000075">
    <property type="protein sequence ID" value="CAA9337932.1"/>
    <property type="molecule type" value="Genomic_DNA"/>
</dbReference>
<dbReference type="EC" id="1.6.5.3" evidence="2"/>
<evidence type="ECO:0000256" key="1">
    <source>
        <dbReference type="SAM" id="MobiDB-lite"/>
    </source>
</evidence>
<feature type="compositionally biased region" description="Basic residues" evidence="1">
    <location>
        <begin position="49"/>
        <end position="58"/>
    </location>
</feature>
<feature type="compositionally biased region" description="Basic and acidic residues" evidence="1">
    <location>
        <begin position="32"/>
        <end position="46"/>
    </location>
</feature>
<feature type="non-terminal residue" evidence="2">
    <location>
        <position position="1"/>
    </location>
</feature>
<name>A0A6J4LTV2_9ACTN</name>
<feature type="compositionally biased region" description="Basic residues" evidence="1">
    <location>
        <begin position="101"/>
        <end position="126"/>
    </location>
</feature>
<dbReference type="GO" id="GO:0016491">
    <property type="term" value="F:oxidoreductase activity"/>
    <property type="evidence" value="ECO:0007669"/>
    <property type="project" value="UniProtKB-KW"/>
</dbReference>
<keyword evidence="2" id="KW-0560">Oxidoreductase</keyword>
<feature type="region of interest" description="Disordered" evidence="1">
    <location>
        <begin position="1"/>
        <end position="225"/>
    </location>
</feature>